<keyword evidence="2" id="KW-1185">Reference proteome</keyword>
<accession>I1YGE4</accession>
<dbReference type="PATRIC" id="fig|754477.3.peg.807"/>
<sequence length="69" mass="7584">MDLTKTELDLMSASVEISTPLNWNGELFTPLSQAIEATGKKVDELTVAELRKLISDVFAEYSSLHRGTA</sequence>
<evidence type="ECO:0000313" key="1">
    <source>
        <dbReference type="EMBL" id="AFJ01987.1"/>
    </source>
</evidence>
<dbReference type="Proteomes" id="UP000009145">
    <property type="component" value="Chromosome"/>
</dbReference>
<organism evidence="1 2">
    <name type="scientific">Methylophaga frappieri (strain ATCC BAA-2434 / DSM 25690 / JAM7)</name>
    <dbReference type="NCBI Taxonomy" id="754477"/>
    <lineage>
        <taxon>Bacteria</taxon>
        <taxon>Pseudomonadati</taxon>
        <taxon>Pseudomonadota</taxon>
        <taxon>Gammaproteobacteria</taxon>
        <taxon>Thiotrichales</taxon>
        <taxon>Piscirickettsiaceae</taxon>
        <taxon>Methylophaga</taxon>
    </lineage>
</organism>
<dbReference type="KEGG" id="mec:Q7C_818"/>
<gene>
    <name evidence="1" type="ordered locus">Q7C_818</name>
</gene>
<dbReference type="RefSeq" id="WP_014703408.1">
    <property type="nucleotide sequence ID" value="NC_017856.1"/>
</dbReference>
<dbReference type="HOGENOM" id="CLU_2771141_0_0_6"/>
<dbReference type="AlphaFoldDB" id="I1YGE4"/>
<name>I1YGE4_METFJ</name>
<reference evidence="1 2" key="1">
    <citation type="journal article" date="2012" name="J. Bacteriol.">
        <title>Complete genome sequences of Methylophaga sp. strain JAM1 and Methylophaga sp. strain JAM7.</title>
        <authorList>
            <person name="Villeneuve C."/>
            <person name="Martineau C."/>
            <person name="Mauffrey F."/>
            <person name="Villemur R."/>
        </authorList>
    </citation>
    <scope>NUCLEOTIDE SEQUENCE [LARGE SCALE GENOMIC DNA]</scope>
    <source>
        <strain evidence="1 2">JAM7</strain>
    </source>
</reference>
<dbReference type="STRING" id="754477.Q7C_818"/>
<protein>
    <submittedName>
        <fullName evidence="1">Uncharacterized protein</fullName>
    </submittedName>
</protein>
<evidence type="ECO:0000313" key="2">
    <source>
        <dbReference type="Proteomes" id="UP000009145"/>
    </source>
</evidence>
<dbReference type="EMBL" id="CP003380">
    <property type="protein sequence ID" value="AFJ01987.1"/>
    <property type="molecule type" value="Genomic_DNA"/>
</dbReference>
<proteinExistence type="predicted"/>